<sequence>MAPNQATLTLFRTAIRVVRQFPILSLRNKTLYNVRDAINIYRYESDPHRIAQLVRTGYEDLQWLSEWRQLPPETLQKLVKLTLNKH</sequence>
<protein>
    <recommendedName>
        <fullName evidence="1">Complex 1 LYR protein domain-containing protein</fullName>
    </recommendedName>
</protein>
<dbReference type="InterPro" id="IPR008011">
    <property type="entry name" value="Complex1_LYR_dom"/>
</dbReference>
<dbReference type="Proteomes" id="UP001150569">
    <property type="component" value="Unassembled WGS sequence"/>
</dbReference>
<comment type="caution">
    <text evidence="3">The sequence shown here is derived from an EMBL/GenBank/DDBJ whole genome shotgun (WGS) entry which is preliminary data.</text>
</comment>
<accession>A0A9W8AMF3</accession>
<gene>
    <name evidence="3" type="ORF">IWQ60_000574</name>
    <name evidence="2" type="ORF">IWQ60_010232</name>
</gene>
<evidence type="ECO:0000313" key="3">
    <source>
        <dbReference type="EMBL" id="KAJ1930100.1"/>
    </source>
</evidence>
<dbReference type="EMBL" id="JANBPT010000015">
    <property type="protein sequence ID" value="KAJ1930100.1"/>
    <property type="molecule type" value="Genomic_DNA"/>
</dbReference>
<organism evidence="3 4">
    <name type="scientific">Tieghemiomyces parasiticus</name>
    <dbReference type="NCBI Taxonomy" id="78921"/>
    <lineage>
        <taxon>Eukaryota</taxon>
        <taxon>Fungi</taxon>
        <taxon>Fungi incertae sedis</taxon>
        <taxon>Zoopagomycota</taxon>
        <taxon>Kickxellomycotina</taxon>
        <taxon>Dimargaritomycetes</taxon>
        <taxon>Dimargaritales</taxon>
        <taxon>Dimargaritaceae</taxon>
        <taxon>Tieghemiomyces</taxon>
    </lineage>
</organism>
<name>A0A9W8AMF3_9FUNG</name>
<dbReference type="OrthoDB" id="275715at2759"/>
<dbReference type="EMBL" id="JANBPT010000952">
    <property type="protein sequence ID" value="KAJ1911252.1"/>
    <property type="molecule type" value="Genomic_DNA"/>
</dbReference>
<reference evidence="3" key="1">
    <citation type="submission" date="2022-07" db="EMBL/GenBank/DDBJ databases">
        <title>Phylogenomic reconstructions and comparative analyses of Kickxellomycotina fungi.</title>
        <authorList>
            <person name="Reynolds N.K."/>
            <person name="Stajich J.E."/>
            <person name="Barry K."/>
            <person name="Grigoriev I.V."/>
            <person name="Crous P."/>
            <person name="Smith M.E."/>
        </authorList>
    </citation>
    <scope>NUCLEOTIDE SEQUENCE</scope>
    <source>
        <strain evidence="3">RSA 861</strain>
    </source>
</reference>
<feature type="domain" description="Complex 1 LYR protein" evidence="1">
    <location>
        <begin position="6"/>
        <end position="63"/>
    </location>
</feature>
<evidence type="ECO:0000313" key="2">
    <source>
        <dbReference type="EMBL" id="KAJ1911252.1"/>
    </source>
</evidence>
<keyword evidence="4" id="KW-1185">Reference proteome</keyword>
<dbReference type="Pfam" id="PF05347">
    <property type="entry name" value="Complex1_LYR"/>
    <property type="match status" value="1"/>
</dbReference>
<evidence type="ECO:0000259" key="1">
    <source>
        <dbReference type="Pfam" id="PF05347"/>
    </source>
</evidence>
<dbReference type="AlphaFoldDB" id="A0A9W8AMF3"/>
<evidence type="ECO:0000313" key="4">
    <source>
        <dbReference type="Proteomes" id="UP001150569"/>
    </source>
</evidence>
<proteinExistence type="predicted"/>